<name>A0ABS0PBG0_9BRAD</name>
<comment type="caution">
    <text evidence="1">The sequence shown here is derived from an EMBL/GenBank/DDBJ whole genome shotgun (WGS) entry which is preliminary data.</text>
</comment>
<dbReference type="RefSeq" id="WP_197968619.1">
    <property type="nucleotide sequence ID" value="NZ_JACEGD010000035.1"/>
</dbReference>
<gene>
    <name evidence="1" type="ORF">H1B27_30765</name>
</gene>
<sequence length="49" mass="5102">MQKSSIFCAIAQDSEDATRPMIARHRQGKFACLSLSGSRMAAGTGAAGD</sequence>
<proteinExistence type="predicted"/>
<evidence type="ECO:0000313" key="1">
    <source>
        <dbReference type="EMBL" id="MBH5390634.1"/>
    </source>
</evidence>
<keyword evidence="2" id="KW-1185">Reference proteome</keyword>
<reference evidence="1 2" key="1">
    <citation type="submission" date="2020-07" db="EMBL/GenBank/DDBJ databases">
        <title>Bradyrhizobium diversity isolated from nodules of indigenous legumes of Western Australia.</title>
        <authorList>
            <person name="Klepa M.S."/>
        </authorList>
    </citation>
    <scope>NUCLEOTIDE SEQUENCE [LARGE SCALE GENOMIC DNA]</scope>
    <source>
        <strain evidence="1 2">CNPSo 4019</strain>
    </source>
</reference>
<evidence type="ECO:0000313" key="2">
    <source>
        <dbReference type="Proteomes" id="UP001194539"/>
    </source>
</evidence>
<protein>
    <submittedName>
        <fullName evidence="1">Uncharacterized protein</fullName>
    </submittedName>
</protein>
<dbReference type="EMBL" id="JACEGD010000035">
    <property type="protein sequence ID" value="MBH5390634.1"/>
    <property type="molecule type" value="Genomic_DNA"/>
</dbReference>
<organism evidence="1 2">
    <name type="scientific">Bradyrhizobium diversitatis</name>
    <dbReference type="NCBI Taxonomy" id="2755406"/>
    <lineage>
        <taxon>Bacteria</taxon>
        <taxon>Pseudomonadati</taxon>
        <taxon>Pseudomonadota</taxon>
        <taxon>Alphaproteobacteria</taxon>
        <taxon>Hyphomicrobiales</taxon>
        <taxon>Nitrobacteraceae</taxon>
        <taxon>Bradyrhizobium</taxon>
    </lineage>
</organism>
<dbReference type="Proteomes" id="UP001194539">
    <property type="component" value="Unassembled WGS sequence"/>
</dbReference>
<accession>A0ABS0PBG0</accession>